<dbReference type="Proteomes" id="UP000254817">
    <property type="component" value="Unassembled WGS sequence"/>
</dbReference>
<dbReference type="EMBL" id="UGAW01000001">
    <property type="protein sequence ID" value="STG52552.1"/>
    <property type="molecule type" value="Genomic_DNA"/>
</dbReference>
<dbReference type="Pfam" id="PF12102">
    <property type="entry name" value="MrcB_N"/>
    <property type="match status" value="1"/>
</dbReference>
<organism evidence="2 3">
    <name type="scientific">Escherichia coli</name>
    <dbReference type="NCBI Taxonomy" id="562"/>
    <lineage>
        <taxon>Bacteria</taxon>
        <taxon>Pseudomonadati</taxon>
        <taxon>Pseudomonadota</taxon>
        <taxon>Gammaproteobacteria</taxon>
        <taxon>Enterobacterales</taxon>
        <taxon>Enterobacteriaceae</taxon>
        <taxon>Escherichia</taxon>
    </lineage>
</organism>
<proteinExistence type="predicted"/>
<dbReference type="EC" id="3.1.21.-" evidence="2"/>
<accession>A0A376MQ61</accession>
<dbReference type="InterPro" id="IPR021961">
    <property type="entry name" value="McrB_DNA-bd"/>
</dbReference>
<protein>
    <submittedName>
        <fullName evidence="2">5-methylcytosine-specific restriction enzyme subunit McrB</fullName>
        <ecNumber evidence="2">3.1.21.-</ecNumber>
    </submittedName>
</protein>
<sequence length="242" mass="27571">MRKAHLMESIQAWIEKFIEQAQQQSSQSTKDYPTSYRNLRVKVSFGYGNFTSIPWFAFLGEGQEVSNGIYPVILYYKDFDELVLAYGISDTNKPHAQWHFSSDIPKTIAEYFQTTSGVYPKKYGQSYYACSQKVSQGLDYTRLASMLDNIINDYKLIFNSGKSVIPPMSKTESYCLEDALNDLFIPETTIETILKRLTIKKNIILQGAARRWKNLCCTPSGLLADRRKGSATRQYGSVPSIL</sequence>
<evidence type="ECO:0000259" key="1">
    <source>
        <dbReference type="Pfam" id="PF12102"/>
    </source>
</evidence>
<gene>
    <name evidence="2" type="primary">mcrB_3</name>
    <name evidence="2" type="ORF">NCTC11112_03059</name>
</gene>
<evidence type="ECO:0000313" key="2">
    <source>
        <dbReference type="EMBL" id="STG52552.1"/>
    </source>
</evidence>
<evidence type="ECO:0000313" key="3">
    <source>
        <dbReference type="Proteomes" id="UP000254817"/>
    </source>
</evidence>
<dbReference type="AlphaFoldDB" id="A0A376MQ61"/>
<name>A0A376MQ61_ECOLX</name>
<feature type="domain" description="Type IV methyl-directed restriction enzyme EcoKMcrB subunit DNA-binding" evidence="1">
    <location>
        <begin position="27"/>
        <end position="107"/>
    </location>
</feature>
<keyword evidence="2" id="KW-0378">Hydrolase</keyword>
<dbReference type="GO" id="GO:0016787">
    <property type="term" value="F:hydrolase activity"/>
    <property type="evidence" value="ECO:0007669"/>
    <property type="project" value="UniProtKB-KW"/>
</dbReference>
<dbReference type="Gene3D" id="3.30.920.90">
    <property type="match status" value="1"/>
</dbReference>
<reference evidence="2 3" key="1">
    <citation type="submission" date="2018-06" db="EMBL/GenBank/DDBJ databases">
        <authorList>
            <consortium name="Pathogen Informatics"/>
            <person name="Doyle S."/>
        </authorList>
    </citation>
    <scope>NUCLEOTIDE SEQUENCE [LARGE SCALE GENOMIC DNA]</scope>
    <source>
        <strain evidence="2 3">NCTC11112</strain>
    </source>
</reference>